<feature type="transmembrane region" description="Helical" evidence="9">
    <location>
        <begin position="26"/>
        <end position="48"/>
    </location>
</feature>
<reference evidence="11" key="1">
    <citation type="submission" date="2020-10" db="EMBL/GenBank/DDBJ databases">
        <authorList>
            <person name="Gilroy R."/>
        </authorList>
    </citation>
    <scope>NUCLEOTIDE SEQUENCE</scope>
    <source>
        <strain evidence="11">ChiBcec6-7307</strain>
    </source>
</reference>
<dbReference type="Pfam" id="PF00528">
    <property type="entry name" value="BPD_transp_1"/>
    <property type="match status" value="1"/>
</dbReference>
<dbReference type="CDD" id="cd06261">
    <property type="entry name" value="TM_PBP2"/>
    <property type="match status" value="1"/>
</dbReference>
<dbReference type="Gene3D" id="1.10.3720.10">
    <property type="entry name" value="MetI-like"/>
    <property type="match status" value="1"/>
</dbReference>
<dbReference type="AlphaFoldDB" id="A0A9D1NXK1"/>
<dbReference type="EMBL" id="DVOS01000032">
    <property type="protein sequence ID" value="HIV22908.1"/>
    <property type="molecule type" value="Genomic_DNA"/>
</dbReference>
<evidence type="ECO:0000256" key="6">
    <source>
        <dbReference type="ARBA" id="ARBA00022970"/>
    </source>
</evidence>
<name>A0A9D1NXK1_9FIRM</name>
<keyword evidence="8 9" id="KW-0472">Membrane</keyword>
<keyword evidence="5 9" id="KW-0812">Transmembrane</keyword>
<dbReference type="SUPFAM" id="SSF161098">
    <property type="entry name" value="MetI-like"/>
    <property type="match status" value="1"/>
</dbReference>
<comment type="similarity">
    <text evidence="2">Belongs to the binding-protein-dependent transport system permease family. HisMQ subfamily.</text>
</comment>
<evidence type="ECO:0000256" key="7">
    <source>
        <dbReference type="ARBA" id="ARBA00022989"/>
    </source>
</evidence>
<organism evidence="11 12">
    <name type="scientific">Candidatus Merdiplasma excrementigallinarum</name>
    <dbReference type="NCBI Taxonomy" id="2840864"/>
    <lineage>
        <taxon>Bacteria</taxon>
        <taxon>Bacillati</taxon>
        <taxon>Bacillota</taxon>
        <taxon>Clostridia</taxon>
        <taxon>Lachnospirales</taxon>
        <taxon>Lachnospiraceae</taxon>
        <taxon>Lachnospiraceae incertae sedis</taxon>
        <taxon>Candidatus Merdiplasma</taxon>
    </lineage>
</organism>
<reference evidence="11" key="2">
    <citation type="journal article" date="2021" name="PeerJ">
        <title>Extensive microbial diversity within the chicken gut microbiome revealed by metagenomics and culture.</title>
        <authorList>
            <person name="Gilroy R."/>
            <person name="Ravi A."/>
            <person name="Getino M."/>
            <person name="Pursley I."/>
            <person name="Horton D.L."/>
            <person name="Alikhan N.F."/>
            <person name="Baker D."/>
            <person name="Gharbi K."/>
            <person name="Hall N."/>
            <person name="Watson M."/>
            <person name="Adriaenssens E.M."/>
            <person name="Foster-Nyarko E."/>
            <person name="Jarju S."/>
            <person name="Secka A."/>
            <person name="Antonio M."/>
            <person name="Oren A."/>
            <person name="Chaudhuri R.R."/>
            <person name="La Ragione R."/>
            <person name="Hildebrand F."/>
            <person name="Pallen M.J."/>
        </authorList>
    </citation>
    <scope>NUCLEOTIDE SEQUENCE</scope>
    <source>
        <strain evidence="11">ChiBcec6-7307</strain>
    </source>
</reference>
<keyword evidence="4" id="KW-1003">Cell membrane</keyword>
<dbReference type="Proteomes" id="UP000886889">
    <property type="component" value="Unassembled WGS sequence"/>
</dbReference>
<evidence type="ECO:0000256" key="3">
    <source>
        <dbReference type="ARBA" id="ARBA00022448"/>
    </source>
</evidence>
<dbReference type="PANTHER" id="PTHR30614">
    <property type="entry name" value="MEMBRANE COMPONENT OF AMINO ACID ABC TRANSPORTER"/>
    <property type="match status" value="1"/>
</dbReference>
<evidence type="ECO:0000256" key="1">
    <source>
        <dbReference type="ARBA" id="ARBA00004651"/>
    </source>
</evidence>
<dbReference type="PROSITE" id="PS50928">
    <property type="entry name" value="ABC_TM1"/>
    <property type="match status" value="1"/>
</dbReference>
<evidence type="ECO:0000256" key="4">
    <source>
        <dbReference type="ARBA" id="ARBA00022475"/>
    </source>
</evidence>
<evidence type="ECO:0000259" key="10">
    <source>
        <dbReference type="PROSITE" id="PS50928"/>
    </source>
</evidence>
<evidence type="ECO:0000256" key="9">
    <source>
        <dbReference type="RuleBase" id="RU363032"/>
    </source>
</evidence>
<comment type="subcellular location">
    <subcellularLocation>
        <location evidence="1 9">Cell membrane</location>
        <topology evidence="1 9">Multi-pass membrane protein</topology>
    </subcellularLocation>
</comment>
<dbReference type="InterPro" id="IPR043429">
    <property type="entry name" value="ArtM/GltK/GlnP/TcyL/YhdX-like"/>
</dbReference>
<accession>A0A9D1NXK1</accession>
<dbReference type="GO" id="GO:0006865">
    <property type="term" value="P:amino acid transport"/>
    <property type="evidence" value="ECO:0007669"/>
    <property type="project" value="UniProtKB-KW"/>
</dbReference>
<evidence type="ECO:0000313" key="11">
    <source>
        <dbReference type="EMBL" id="HIV22908.1"/>
    </source>
</evidence>
<proteinExistence type="inferred from homology"/>
<feature type="transmembrane region" description="Helical" evidence="9">
    <location>
        <begin position="203"/>
        <end position="225"/>
    </location>
</feature>
<feature type="transmembrane region" description="Helical" evidence="9">
    <location>
        <begin position="90"/>
        <end position="113"/>
    </location>
</feature>
<dbReference type="GO" id="GO:0043190">
    <property type="term" value="C:ATP-binding cassette (ABC) transporter complex"/>
    <property type="evidence" value="ECO:0007669"/>
    <property type="project" value="InterPro"/>
</dbReference>
<evidence type="ECO:0000256" key="8">
    <source>
        <dbReference type="ARBA" id="ARBA00023136"/>
    </source>
</evidence>
<dbReference type="InterPro" id="IPR010065">
    <property type="entry name" value="AA_ABC_transptr_permease_3TM"/>
</dbReference>
<evidence type="ECO:0000256" key="5">
    <source>
        <dbReference type="ARBA" id="ARBA00022692"/>
    </source>
</evidence>
<dbReference type="InterPro" id="IPR000515">
    <property type="entry name" value="MetI-like"/>
</dbReference>
<evidence type="ECO:0000256" key="2">
    <source>
        <dbReference type="ARBA" id="ARBA00010072"/>
    </source>
</evidence>
<comment type="caution">
    <text evidence="11">The sequence shown here is derived from an EMBL/GenBank/DDBJ whole genome shotgun (WGS) entry which is preliminary data.</text>
</comment>
<keyword evidence="6" id="KW-0029">Amino-acid transport</keyword>
<protein>
    <submittedName>
        <fullName evidence="11">Amino acid ABC transporter permease</fullName>
    </submittedName>
</protein>
<keyword evidence="7 9" id="KW-1133">Transmembrane helix</keyword>
<sequence length="264" mass="28891">MPASFGGRIIFILQSYGVSFLKGAGLSLLIALAGTAIGCIIGFAVGIIQTIPVAKTDNPIKKILMAVIKFILNAYVEIFRGTPMMAQAMLIYYGSMSLFNIHMSMWFAAIFIVSINTGAYMAETVRGGILSIDPGQTEGAMAIGMTHYQTMTSVILPQALRNIMPQIGNNLIINIKDTCVLSIIGVVELFYTTKGVAGAYYTYFEAFTIAMVIYFVMTFTCSRILRHFEGKLDGPDNFDLATTDTLAYTSGMFKYPDKKEETKS</sequence>
<dbReference type="PANTHER" id="PTHR30614:SF20">
    <property type="entry name" value="GLUTAMINE TRANSPORT SYSTEM PERMEASE PROTEIN GLNP"/>
    <property type="match status" value="1"/>
</dbReference>
<feature type="domain" description="ABC transmembrane type-1" evidence="10">
    <location>
        <begin position="24"/>
        <end position="225"/>
    </location>
</feature>
<evidence type="ECO:0000313" key="12">
    <source>
        <dbReference type="Proteomes" id="UP000886889"/>
    </source>
</evidence>
<dbReference type="InterPro" id="IPR035906">
    <property type="entry name" value="MetI-like_sf"/>
</dbReference>
<keyword evidence="3 9" id="KW-0813">Transport</keyword>
<dbReference type="GO" id="GO:0022857">
    <property type="term" value="F:transmembrane transporter activity"/>
    <property type="evidence" value="ECO:0007669"/>
    <property type="project" value="InterPro"/>
</dbReference>
<dbReference type="NCBIfam" id="TIGR01726">
    <property type="entry name" value="HEQRo_perm_3TM"/>
    <property type="match status" value="1"/>
</dbReference>
<gene>
    <name evidence="11" type="ORF">IAC80_03100</name>
</gene>